<dbReference type="OrthoDB" id="1667378at2"/>
<accession>A0A371JDX6</accession>
<dbReference type="AlphaFoldDB" id="A0A371JDX6"/>
<protein>
    <recommendedName>
        <fullName evidence="3">rRNA biogenesis protein rrp5</fullName>
    </recommendedName>
</protein>
<keyword evidence="2" id="KW-1185">Reference proteome</keyword>
<reference evidence="1 2" key="1">
    <citation type="journal article" date="2017" name="Genome Announc.">
        <title>Draft Genome Sequence of a Sporulating and Motile Strain of Lachnotalea glycerini Isolated from Water in Quebec City, Canada.</title>
        <authorList>
            <person name="Maheux A.F."/>
            <person name="Boudreau D.K."/>
            <person name="Berube E."/>
            <person name="Boissinot M."/>
            <person name="Raymond F."/>
            <person name="Brodeur S."/>
            <person name="Corbeil J."/>
            <person name="Isabel S."/>
            <person name="Omar R.F."/>
            <person name="Bergeron M.G."/>
        </authorList>
    </citation>
    <scope>NUCLEOTIDE SEQUENCE [LARGE SCALE GENOMIC DNA]</scope>
    <source>
        <strain evidence="1 2">CCRI-19302</strain>
    </source>
</reference>
<proteinExistence type="predicted"/>
<gene>
    <name evidence="1" type="ORF">CG710_011900</name>
</gene>
<evidence type="ECO:0000313" key="1">
    <source>
        <dbReference type="EMBL" id="RDY30974.1"/>
    </source>
</evidence>
<evidence type="ECO:0000313" key="2">
    <source>
        <dbReference type="Proteomes" id="UP000216411"/>
    </source>
</evidence>
<evidence type="ECO:0008006" key="3">
    <source>
        <dbReference type="Google" id="ProtNLM"/>
    </source>
</evidence>
<organism evidence="1 2">
    <name type="scientific">Lachnotalea glycerini</name>
    <dbReference type="NCBI Taxonomy" id="1763509"/>
    <lineage>
        <taxon>Bacteria</taxon>
        <taxon>Bacillati</taxon>
        <taxon>Bacillota</taxon>
        <taxon>Clostridia</taxon>
        <taxon>Lachnospirales</taxon>
        <taxon>Lachnospiraceae</taxon>
        <taxon>Lachnotalea</taxon>
    </lineage>
</organism>
<dbReference type="Proteomes" id="UP000216411">
    <property type="component" value="Unassembled WGS sequence"/>
</dbReference>
<comment type="caution">
    <text evidence="1">The sequence shown here is derived from an EMBL/GenBank/DDBJ whole genome shotgun (WGS) entry which is preliminary data.</text>
</comment>
<name>A0A371JDX6_9FIRM</name>
<dbReference type="EMBL" id="NOKA02000024">
    <property type="protein sequence ID" value="RDY30974.1"/>
    <property type="molecule type" value="Genomic_DNA"/>
</dbReference>
<sequence length="108" mass="12057">MSSELLKMAEGFSMVAESLRMLAGQTEMANPCTDRAEDTMQEKQANTAKTDTKEKKVTIEQIRAVLAEKSQDEKTVQIRELLKKYGAVKLSAVEEKDYSALLVDAEKL</sequence>